<gene>
    <name evidence="3" type="ORF">CDH04_02845</name>
    <name evidence="4" type="ORF">FZC43_02845</name>
</gene>
<feature type="domain" description="FAD-binding" evidence="2">
    <location>
        <begin position="3"/>
        <end position="293"/>
    </location>
</feature>
<dbReference type="EMBL" id="CP043424">
    <property type="protein sequence ID" value="QIW11643.1"/>
    <property type="molecule type" value="Genomic_DNA"/>
</dbReference>
<dbReference type="EMBL" id="CP021781">
    <property type="protein sequence ID" value="AXA33415.1"/>
    <property type="molecule type" value="Genomic_DNA"/>
</dbReference>
<evidence type="ECO:0000313" key="4">
    <source>
        <dbReference type="EMBL" id="QIW11643.1"/>
    </source>
</evidence>
<reference evidence="3 5" key="1">
    <citation type="submission" date="2017-06" db="EMBL/GenBank/DDBJ databases">
        <title>Complete genome of Francisella adeliensis.</title>
        <authorList>
            <person name="Vallesi A."/>
            <person name="Sjodin A."/>
        </authorList>
    </citation>
    <scope>NUCLEOTIDE SEQUENCE [LARGE SCALE GENOMIC DNA]</scope>
    <source>
        <strain evidence="3 5">FDC440</strain>
    </source>
</reference>
<evidence type="ECO:0000259" key="2">
    <source>
        <dbReference type="Pfam" id="PF01494"/>
    </source>
</evidence>
<dbReference type="GO" id="GO:0071949">
    <property type="term" value="F:FAD binding"/>
    <property type="evidence" value="ECO:0007669"/>
    <property type="project" value="InterPro"/>
</dbReference>
<protein>
    <submittedName>
        <fullName evidence="4">FAD-dependent monooxygenase</fullName>
    </submittedName>
</protein>
<dbReference type="Proteomes" id="UP000681131">
    <property type="component" value="Chromosome"/>
</dbReference>
<evidence type="ECO:0000256" key="1">
    <source>
        <dbReference type="ARBA" id="ARBA00023002"/>
    </source>
</evidence>
<evidence type="ECO:0000313" key="6">
    <source>
        <dbReference type="Proteomes" id="UP000681131"/>
    </source>
</evidence>
<dbReference type="SUPFAM" id="SSF51905">
    <property type="entry name" value="FAD/NAD(P)-binding domain"/>
    <property type="match status" value="1"/>
</dbReference>
<dbReference type="Gene3D" id="3.30.70.2450">
    <property type="match status" value="1"/>
</dbReference>
<dbReference type="PRINTS" id="PR00420">
    <property type="entry name" value="RNGMNOXGNASE"/>
</dbReference>
<dbReference type="GO" id="GO:0004497">
    <property type="term" value="F:monooxygenase activity"/>
    <property type="evidence" value="ECO:0007669"/>
    <property type="project" value="UniProtKB-KW"/>
</dbReference>
<evidence type="ECO:0000313" key="3">
    <source>
        <dbReference type="EMBL" id="AXA33415.1"/>
    </source>
</evidence>
<dbReference type="InterPro" id="IPR050631">
    <property type="entry name" value="PheA/TfdB_FAD_monoxygenase"/>
</dbReference>
<dbReference type="InterPro" id="IPR036188">
    <property type="entry name" value="FAD/NAD-bd_sf"/>
</dbReference>
<sequence length="353" mass="38907">MRILIVGAGPTGLTAAIELARKGHDVEIIEKHAQPSNLSKAVGIMPNSLHLFEASGVTSELIKYGVKLSNVSINFDEHEYAKIDLSAATSTYPFVLALPQNETEEILRETLEKIGVRVSFDTEFESLSENLDKVVVKFKDGAIKDYNYVIGADGIKSSVREQLEIDYIGYELEKTWSIADVVIKNWQATNTFSVYRVNKGTLAVVAPIAKNRYRVISNTENALKALPFEVSVDETFREGQFSISVRQATTYQKGRVFLAGDSAHCHSPVGGRGMNLGIADSACLAEMLTNNTQDKYTSVRHPEGSVIIKQSEKVRRFIGSENVFKYQLAKIGLTVANKNSIINRKIANMALGV</sequence>
<organism evidence="3 5">
    <name type="scientific">Francisella adeliensis</name>
    <dbReference type="NCBI Taxonomy" id="2007306"/>
    <lineage>
        <taxon>Bacteria</taxon>
        <taxon>Pseudomonadati</taxon>
        <taxon>Pseudomonadota</taxon>
        <taxon>Gammaproteobacteria</taxon>
        <taxon>Thiotrichales</taxon>
        <taxon>Francisellaceae</taxon>
        <taxon>Francisella</taxon>
    </lineage>
</organism>
<dbReference type="Proteomes" id="UP000251120">
    <property type="component" value="Chromosome"/>
</dbReference>
<dbReference type="OrthoDB" id="8672648at2"/>
<dbReference type="AlphaFoldDB" id="A0A2Z4XYB3"/>
<name>A0A2Z4XYB3_9GAMM</name>
<dbReference type="InterPro" id="IPR002938">
    <property type="entry name" value="FAD-bd"/>
</dbReference>
<keyword evidence="1" id="KW-0560">Oxidoreductase</keyword>
<accession>A0A2Z4XYB3</accession>
<keyword evidence="6" id="KW-1185">Reference proteome</keyword>
<dbReference type="PANTHER" id="PTHR43476">
    <property type="entry name" value="3-(3-HYDROXY-PHENYL)PROPIONATE/3-HYDROXYCINNAMIC ACID HYDROXYLASE"/>
    <property type="match status" value="1"/>
</dbReference>
<evidence type="ECO:0000313" key="5">
    <source>
        <dbReference type="Proteomes" id="UP000251120"/>
    </source>
</evidence>
<dbReference type="PANTHER" id="PTHR43476:SF5">
    <property type="entry name" value="FAD-DEPENDENT MONOOXYGENASE"/>
    <property type="match status" value="1"/>
</dbReference>
<proteinExistence type="predicted"/>
<dbReference type="Gene3D" id="3.50.50.60">
    <property type="entry name" value="FAD/NAD(P)-binding domain"/>
    <property type="match status" value="1"/>
</dbReference>
<reference evidence="4 6" key="2">
    <citation type="submission" date="2019-08" db="EMBL/GenBank/DDBJ databases">
        <title>Complete genome sequences of Francisella adeliensis (FSC1325 and FSC1326).</title>
        <authorList>
            <person name="Ohrman C."/>
            <person name="Uneklint I."/>
            <person name="Vallesi A."/>
            <person name="Karlsson L."/>
            <person name="Sjodin A."/>
        </authorList>
    </citation>
    <scope>NUCLEOTIDE SEQUENCE [LARGE SCALE GENOMIC DNA]</scope>
    <source>
        <strain evidence="4 6">FSC1325</strain>
    </source>
</reference>
<dbReference type="KEGG" id="fad:CDH04_02845"/>
<dbReference type="RefSeq" id="WP_112869588.1">
    <property type="nucleotide sequence ID" value="NZ_CP021781.1"/>
</dbReference>
<keyword evidence="4" id="KW-0503">Monooxygenase</keyword>
<dbReference type="Pfam" id="PF01494">
    <property type="entry name" value="FAD_binding_3"/>
    <property type="match status" value="1"/>
</dbReference>